<evidence type="ECO:0000256" key="1">
    <source>
        <dbReference type="ARBA" id="ARBA00010396"/>
    </source>
</evidence>
<evidence type="ECO:0000256" key="4">
    <source>
        <dbReference type="ARBA" id="ARBA00022603"/>
    </source>
</evidence>
<dbReference type="HAMAP" id="MF_01007">
    <property type="entry name" value="16SrRNA_methyltr_H"/>
    <property type="match status" value="1"/>
</dbReference>
<dbReference type="GO" id="GO:0005737">
    <property type="term" value="C:cytoplasm"/>
    <property type="evidence" value="ECO:0007669"/>
    <property type="project" value="UniProtKB-SubCell"/>
</dbReference>
<feature type="binding site" evidence="7">
    <location>
        <begin position="33"/>
        <end position="35"/>
    </location>
    <ligand>
        <name>S-adenosyl-L-methionine</name>
        <dbReference type="ChEBI" id="CHEBI:59789"/>
    </ligand>
</feature>
<dbReference type="InterPro" id="IPR023397">
    <property type="entry name" value="SAM-dep_MeTrfase_MraW_recog"/>
</dbReference>
<keyword evidence="5 7" id="KW-0808">Transferase</keyword>
<name>A0A2K9E3Q5_9FIRM</name>
<dbReference type="EC" id="2.1.1.199" evidence="7"/>
<comment type="function">
    <text evidence="7">Specifically methylates the N4 position of cytidine in position 1402 (C1402) of 16S rRNA.</text>
</comment>
<dbReference type="FunFam" id="1.10.150.170:FF:000001">
    <property type="entry name" value="Ribosomal RNA small subunit methyltransferase H"/>
    <property type="match status" value="1"/>
</dbReference>
<dbReference type="Pfam" id="PF01795">
    <property type="entry name" value="Methyltransf_5"/>
    <property type="match status" value="1"/>
</dbReference>
<dbReference type="GO" id="GO:0070475">
    <property type="term" value="P:rRNA base methylation"/>
    <property type="evidence" value="ECO:0007669"/>
    <property type="project" value="UniProtKB-UniRule"/>
</dbReference>
<feature type="binding site" evidence="7">
    <location>
        <position position="103"/>
    </location>
    <ligand>
        <name>S-adenosyl-L-methionine</name>
        <dbReference type="ChEBI" id="CHEBI:59789"/>
    </ligand>
</feature>
<dbReference type="EMBL" id="NEMB01000003">
    <property type="protein sequence ID" value="PQQ67910.1"/>
    <property type="molecule type" value="Genomic_DNA"/>
</dbReference>
<keyword evidence="2 7" id="KW-0963">Cytoplasm</keyword>
<protein>
    <recommendedName>
        <fullName evidence="7">Ribosomal RNA small subunit methyltransferase H</fullName>
        <ecNumber evidence="7">2.1.1.199</ecNumber>
    </recommendedName>
    <alternativeName>
        <fullName evidence="7">16S rRNA m(4)C1402 methyltransferase</fullName>
    </alternativeName>
    <alternativeName>
        <fullName evidence="7">rRNA (cytosine-N(4)-)-methyltransferase RsmH</fullName>
    </alternativeName>
</protein>
<feature type="binding site" evidence="7">
    <location>
        <position position="53"/>
    </location>
    <ligand>
        <name>S-adenosyl-L-methionine</name>
        <dbReference type="ChEBI" id="CHEBI:59789"/>
    </ligand>
</feature>
<proteinExistence type="inferred from homology"/>
<organism evidence="8 10">
    <name type="scientific">Acetivibrio saccincola</name>
    <dbReference type="NCBI Taxonomy" id="1677857"/>
    <lineage>
        <taxon>Bacteria</taxon>
        <taxon>Bacillati</taxon>
        <taxon>Bacillota</taxon>
        <taxon>Clostridia</taxon>
        <taxon>Eubacteriales</taxon>
        <taxon>Oscillospiraceae</taxon>
        <taxon>Acetivibrio</taxon>
    </lineage>
</organism>
<accession>A0A2K9E3Q5</accession>
<gene>
    <name evidence="7 8" type="primary">rsmH</name>
    <name evidence="9" type="ORF">B9R14_14845</name>
    <name evidence="8" type="ORF">HVS_10620</name>
</gene>
<comment type="subcellular location">
    <subcellularLocation>
        <location evidence="7">Cytoplasm</location>
    </subcellularLocation>
</comment>
<dbReference type="OrthoDB" id="9806637at2"/>
<comment type="catalytic activity">
    <reaction evidence="7">
        <text>cytidine(1402) in 16S rRNA + S-adenosyl-L-methionine = N(4)-methylcytidine(1402) in 16S rRNA + S-adenosyl-L-homocysteine + H(+)</text>
        <dbReference type="Rhea" id="RHEA:42928"/>
        <dbReference type="Rhea" id="RHEA-COMP:10286"/>
        <dbReference type="Rhea" id="RHEA-COMP:10287"/>
        <dbReference type="ChEBI" id="CHEBI:15378"/>
        <dbReference type="ChEBI" id="CHEBI:57856"/>
        <dbReference type="ChEBI" id="CHEBI:59789"/>
        <dbReference type="ChEBI" id="CHEBI:74506"/>
        <dbReference type="ChEBI" id="CHEBI:82748"/>
        <dbReference type="EC" id="2.1.1.199"/>
    </reaction>
</comment>
<dbReference type="Proteomes" id="UP000239720">
    <property type="component" value="Unassembled WGS sequence"/>
</dbReference>
<dbReference type="SUPFAM" id="SSF53335">
    <property type="entry name" value="S-adenosyl-L-methionine-dependent methyltransferases"/>
    <property type="match status" value="1"/>
</dbReference>
<dbReference type="RefSeq" id="WP_101302078.1">
    <property type="nucleotide sequence ID" value="NZ_CP025197.1"/>
</dbReference>
<dbReference type="GO" id="GO:0071424">
    <property type="term" value="F:rRNA (cytosine-N4-)-methyltransferase activity"/>
    <property type="evidence" value="ECO:0007669"/>
    <property type="project" value="UniProtKB-UniRule"/>
</dbReference>
<dbReference type="Gene3D" id="1.10.150.170">
    <property type="entry name" value="Putative methyltransferase TM0872, insert domain"/>
    <property type="match status" value="1"/>
</dbReference>
<comment type="similarity">
    <text evidence="1 7">Belongs to the methyltransferase superfamily. RsmH family.</text>
</comment>
<feature type="binding site" evidence="7">
    <location>
        <position position="82"/>
    </location>
    <ligand>
        <name>S-adenosyl-L-methionine</name>
        <dbReference type="ChEBI" id="CHEBI:59789"/>
    </ligand>
</feature>
<dbReference type="NCBIfam" id="TIGR00006">
    <property type="entry name" value="16S rRNA (cytosine(1402)-N(4))-methyltransferase RsmH"/>
    <property type="match status" value="1"/>
</dbReference>
<dbReference type="KEGG" id="hsc:HVS_10620"/>
<dbReference type="EMBL" id="CP025197">
    <property type="protein sequence ID" value="AUG58019.1"/>
    <property type="molecule type" value="Genomic_DNA"/>
</dbReference>
<reference evidence="9 11" key="2">
    <citation type="journal article" date="2018" name="Syst. Appl. Microbiol.">
        <title>Characterization and high-quality draft genome sequence of Herbivorax saccincola A7, an anaerobic, alkaliphilic, thermophilic, cellulolytic, and xylanolytic bacterium.</title>
        <authorList>
            <person name="Aikawa S."/>
            <person name="Baramee S."/>
            <person name="Sermsathanaswadi J."/>
            <person name="Thianheng P."/>
            <person name="Tachaapaikoon C."/>
            <person name="Shikata A."/>
            <person name="Waeonukul R."/>
            <person name="Pason P."/>
            <person name="Ratanakhanokchai K."/>
            <person name="Kosugi A."/>
        </authorList>
    </citation>
    <scope>NUCLEOTIDE SEQUENCE [LARGE SCALE GENOMIC DNA]</scope>
    <source>
        <strain evidence="9 11">A7</strain>
    </source>
</reference>
<dbReference type="InterPro" id="IPR029063">
    <property type="entry name" value="SAM-dependent_MTases_sf"/>
</dbReference>
<evidence type="ECO:0000256" key="6">
    <source>
        <dbReference type="ARBA" id="ARBA00022691"/>
    </source>
</evidence>
<reference evidence="8 10" key="1">
    <citation type="submission" date="2017-12" db="EMBL/GenBank/DDBJ databases">
        <title>Complete genome sequence of Herbivorax saccincola GGR1, a novel Cellulosome-producing hydrolytic bacterium in a thermophilic biogas plant, established by Illumina and Nanopore MinION sequencing.</title>
        <authorList>
            <person name="Pechtl A."/>
            <person name="Ruckert C."/>
            <person name="Koeck D.E."/>
            <person name="Maus I."/>
            <person name="Winkler A."/>
            <person name="Kalinowski J."/>
            <person name="Puhler A."/>
            <person name="Schwarz W.W."/>
            <person name="Zverlov V.V."/>
            <person name="Schluter A."/>
            <person name="Liebl W."/>
        </authorList>
    </citation>
    <scope>NUCLEOTIDE SEQUENCE [LARGE SCALE GENOMIC DNA]</scope>
    <source>
        <strain evidence="8">GGR1</strain>
        <strain evidence="10">SR1</strain>
    </source>
</reference>
<dbReference type="Proteomes" id="UP000233534">
    <property type="component" value="Chromosome"/>
</dbReference>
<sequence>MEFHHSPVLLKEVIEKLNIKPDGIYIDGTIGGAGHSLEIYKRLNSKGILIGLDQDEFAVKTSEIRLKSAGGQAGIILVNTNFKNIKDVCFENNIQGVDGILLDLGVSSHQLDEGERGFSYKKDAPLDMRMDRRGRLTAKILVNEYSKEQLSEIIQNYGEERWAKRIAEFIVDAREKKPIESTGELVDIIKAAIPKGARREGPHPAKRTFQALRIAVNDELGVLEKAVSDGIELLKPGGRFCIISFHSLEDRIVKNTFYNRAKPCTCPPEFPVCICGKKPLVKIIGKKTIIPSKEEIEKNPRARSSKLRVVEKI</sequence>
<keyword evidence="4 7" id="KW-0489">Methyltransferase</keyword>
<evidence type="ECO:0000256" key="3">
    <source>
        <dbReference type="ARBA" id="ARBA00022552"/>
    </source>
</evidence>
<dbReference type="PANTHER" id="PTHR11265:SF0">
    <property type="entry name" value="12S RRNA N4-METHYLCYTIDINE METHYLTRANSFERASE"/>
    <property type="match status" value="1"/>
</dbReference>
<feature type="binding site" evidence="7">
    <location>
        <position position="110"/>
    </location>
    <ligand>
        <name>S-adenosyl-L-methionine</name>
        <dbReference type="ChEBI" id="CHEBI:59789"/>
    </ligand>
</feature>
<keyword evidence="6 7" id="KW-0949">S-adenosyl-L-methionine</keyword>
<evidence type="ECO:0000313" key="10">
    <source>
        <dbReference type="Proteomes" id="UP000233534"/>
    </source>
</evidence>
<evidence type="ECO:0000256" key="5">
    <source>
        <dbReference type="ARBA" id="ARBA00022679"/>
    </source>
</evidence>
<dbReference type="InterPro" id="IPR002903">
    <property type="entry name" value="RsmH"/>
</dbReference>
<evidence type="ECO:0000313" key="11">
    <source>
        <dbReference type="Proteomes" id="UP000239720"/>
    </source>
</evidence>
<keyword evidence="10" id="KW-1185">Reference proteome</keyword>
<evidence type="ECO:0000313" key="8">
    <source>
        <dbReference type="EMBL" id="AUG58019.1"/>
    </source>
</evidence>
<evidence type="ECO:0000256" key="2">
    <source>
        <dbReference type="ARBA" id="ARBA00022490"/>
    </source>
</evidence>
<dbReference type="AlphaFoldDB" id="A0A2K9E3Q5"/>
<dbReference type="PANTHER" id="PTHR11265">
    <property type="entry name" value="S-ADENOSYL-METHYLTRANSFERASE MRAW"/>
    <property type="match status" value="1"/>
</dbReference>
<dbReference type="SUPFAM" id="SSF81799">
    <property type="entry name" value="Putative methyltransferase TM0872, insert domain"/>
    <property type="match status" value="1"/>
</dbReference>
<dbReference type="PIRSF" id="PIRSF004486">
    <property type="entry name" value="MraW"/>
    <property type="match status" value="1"/>
</dbReference>
<evidence type="ECO:0000313" key="9">
    <source>
        <dbReference type="EMBL" id="PQQ67910.1"/>
    </source>
</evidence>
<keyword evidence="3 7" id="KW-0698">rRNA processing</keyword>
<dbReference type="Gene3D" id="3.40.50.150">
    <property type="entry name" value="Vaccinia Virus protein VP39"/>
    <property type="match status" value="1"/>
</dbReference>
<evidence type="ECO:0000256" key="7">
    <source>
        <dbReference type="HAMAP-Rule" id="MF_01007"/>
    </source>
</evidence>